<accession>A0A2M7XGE6</accession>
<sequence>MFFVFFLTFTTFAQARDVGELERFDIPGVVHHEVTRYRGAHYLSVSSWTGKVVIMEKSSGMYPKTYFSWDGRMVRGSLISSWQSPEGVTFQWLRHGYLYRTEVLRGDRYSRGTVEVTRVRINRQ</sequence>
<gene>
    <name evidence="1" type="ORF">CO173_00990</name>
</gene>
<proteinExistence type="predicted"/>
<evidence type="ECO:0000313" key="2">
    <source>
        <dbReference type="Proteomes" id="UP000231263"/>
    </source>
</evidence>
<protein>
    <submittedName>
        <fullName evidence="1">Uncharacterized protein</fullName>
    </submittedName>
</protein>
<comment type="caution">
    <text evidence="1">The sequence shown here is derived from an EMBL/GenBank/DDBJ whole genome shotgun (WGS) entry which is preliminary data.</text>
</comment>
<evidence type="ECO:0000313" key="1">
    <source>
        <dbReference type="EMBL" id="PJA46948.1"/>
    </source>
</evidence>
<name>A0A2M7XGE6_9BACT</name>
<organism evidence="1 2">
    <name type="scientific">Candidatus Uhrbacteria bacterium CG_4_9_14_3_um_filter_41_35</name>
    <dbReference type="NCBI Taxonomy" id="1975034"/>
    <lineage>
        <taxon>Bacteria</taxon>
        <taxon>Candidatus Uhriibacteriota</taxon>
    </lineage>
</organism>
<reference evidence="2" key="1">
    <citation type="submission" date="2017-09" db="EMBL/GenBank/DDBJ databases">
        <title>Depth-based differentiation of microbial function through sediment-hosted aquifers and enrichment of novel symbionts in the deep terrestrial subsurface.</title>
        <authorList>
            <person name="Probst A.J."/>
            <person name="Ladd B."/>
            <person name="Jarett J.K."/>
            <person name="Geller-Mcgrath D.E."/>
            <person name="Sieber C.M.K."/>
            <person name="Emerson J.B."/>
            <person name="Anantharaman K."/>
            <person name="Thomas B.C."/>
            <person name="Malmstrom R."/>
            <person name="Stieglmeier M."/>
            <person name="Klingl A."/>
            <person name="Woyke T."/>
            <person name="Ryan C.M."/>
            <person name="Banfield J.F."/>
        </authorList>
    </citation>
    <scope>NUCLEOTIDE SEQUENCE [LARGE SCALE GENOMIC DNA]</scope>
</reference>
<dbReference type="AlphaFoldDB" id="A0A2M7XGE6"/>
<dbReference type="EMBL" id="PFWT01000006">
    <property type="protein sequence ID" value="PJA46948.1"/>
    <property type="molecule type" value="Genomic_DNA"/>
</dbReference>
<dbReference type="Proteomes" id="UP000231263">
    <property type="component" value="Unassembled WGS sequence"/>
</dbReference>